<dbReference type="Gene3D" id="3.40.50.300">
    <property type="entry name" value="P-loop containing nucleotide triphosphate hydrolases"/>
    <property type="match status" value="1"/>
</dbReference>
<keyword evidence="3" id="KW-1185">Reference proteome</keyword>
<dbReference type="SUPFAM" id="SSF52540">
    <property type="entry name" value="P-loop containing nucleoside triphosphate hydrolases"/>
    <property type="match status" value="1"/>
</dbReference>
<protein>
    <submittedName>
        <fullName evidence="2">Pantothenate kinase</fullName>
    </submittedName>
</protein>
<name>A0A7W7CJW1_9ACTN</name>
<evidence type="ECO:0000259" key="1">
    <source>
        <dbReference type="Pfam" id="PF00485"/>
    </source>
</evidence>
<dbReference type="RefSeq" id="WP_184948962.1">
    <property type="nucleotide sequence ID" value="NZ_BOMC01000081.1"/>
</dbReference>
<dbReference type="InterPro" id="IPR006083">
    <property type="entry name" value="PRK/URK"/>
</dbReference>
<reference evidence="2 3" key="1">
    <citation type="submission" date="2020-08" db="EMBL/GenBank/DDBJ databases">
        <title>Sequencing the genomes of 1000 actinobacteria strains.</title>
        <authorList>
            <person name="Klenk H.-P."/>
        </authorList>
    </citation>
    <scope>NUCLEOTIDE SEQUENCE [LARGE SCALE GENOMIC DNA]</scope>
    <source>
        <strain evidence="2 3">DSM 45518</strain>
    </source>
</reference>
<dbReference type="Proteomes" id="UP000542742">
    <property type="component" value="Unassembled WGS sequence"/>
</dbReference>
<keyword evidence="2" id="KW-0808">Transferase</keyword>
<dbReference type="InterPro" id="IPR027417">
    <property type="entry name" value="P-loop_NTPase"/>
</dbReference>
<gene>
    <name evidence="2" type="ORF">BKA14_000074</name>
</gene>
<dbReference type="PANTHER" id="PTHR10285">
    <property type="entry name" value="URIDINE KINASE"/>
    <property type="match status" value="1"/>
</dbReference>
<dbReference type="GO" id="GO:0005524">
    <property type="term" value="F:ATP binding"/>
    <property type="evidence" value="ECO:0007669"/>
    <property type="project" value="InterPro"/>
</dbReference>
<comment type="caution">
    <text evidence="2">The sequence shown here is derived from an EMBL/GenBank/DDBJ whole genome shotgun (WGS) entry which is preliminary data.</text>
</comment>
<sequence length="213" mass="23287">MTTGRPLFSELVAAARRMTAGPRQLLGLTGAPGAGKSTLAARIVDALTPAAVLVPMDGFHLANAQLQRLHRADRKGALDTFDVDGYLALLGRLRDNGPATVYAPRFDRNLDEPVAAAIRVDHEVPLVVTEGNYLLARDGGWERVRPMLDQVWYVEVDDQTRVERLIRRHVSYGKPPDAARAWVSRSDEANARLVASTRDRADLIVTATAELTA</sequence>
<dbReference type="NCBIfam" id="NF006743">
    <property type="entry name" value="PRK09270.1-2"/>
    <property type="match status" value="1"/>
</dbReference>
<dbReference type="AlphaFoldDB" id="A0A7W7CJW1"/>
<evidence type="ECO:0000313" key="2">
    <source>
        <dbReference type="EMBL" id="MBB4689926.1"/>
    </source>
</evidence>
<evidence type="ECO:0000313" key="3">
    <source>
        <dbReference type="Proteomes" id="UP000542742"/>
    </source>
</evidence>
<feature type="domain" description="Phosphoribulokinase/uridine kinase" evidence="1">
    <location>
        <begin position="26"/>
        <end position="207"/>
    </location>
</feature>
<dbReference type="GO" id="GO:0016301">
    <property type="term" value="F:kinase activity"/>
    <property type="evidence" value="ECO:0007669"/>
    <property type="project" value="UniProtKB-KW"/>
</dbReference>
<keyword evidence="2" id="KW-0418">Kinase</keyword>
<dbReference type="EMBL" id="JACHMF010000001">
    <property type="protein sequence ID" value="MBB4689926.1"/>
    <property type="molecule type" value="Genomic_DNA"/>
</dbReference>
<accession>A0A7W7CJW1</accession>
<dbReference type="Pfam" id="PF00485">
    <property type="entry name" value="PRK"/>
    <property type="match status" value="1"/>
</dbReference>
<proteinExistence type="predicted"/>
<organism evidence="2 3">
    <name type="scientific">Paractinoplanes abujensis</name>
    <dbReference type="NCBI Taxonomy" id="882441"/>
    <lineage>
        <taxon>Bacteria</taxon>
        <taxon>Bacillati</taxon>
        <taxon>Actinomycetota</taxon>
        <taxon>Actinomycetes</taxon>
        <taxon>Micromonosporales</taxon>
        <taxon>Micromonosporaceae</taxon>
        <taxon>Paractinoplanes</taxon>
    </lineage>
</organism>